<evidence type="ECO:0000313" key="2">
    <source>
        <dbReference type="Proteomes" id="UP000094669"/>
    </source>
</evidence>
<protein>
    <submittedName>
        <fullName evidence="1">Exonuclease</fullName>
    </submittedName>
</protein>
<keyword evidence="1" id="KW-0540">Nuclease</keyword>
<accession>A0ABX4YFA0</accession>
<proteinExistence type="predicted"/>
<dbReference type="Proteomes" id="UP000094669">
    <property type="component" value="Unassembled WGS sequence"/>
</dbReference>
<reference evidence="1" key="1">
    <citation type="submission" date="2018-01" db="EMBL/GenBank/DDBJ databases">
        <title>Genomic characterization of Leptospira inadai serogroup Lyme isolated from captured rat in Brazil and comparative analysis with human reference strain.</title>
        <authorList>
            <person name="Moreno L.Z."/>
            <person name="Loureiro A.P."/>
            <person name="Miraglia F."/>
            <person name="Kremer F.S."/>
            <person name="Eslabao M.R."/>
            <person name="Dellagostin O.A."/>
            <person name="Lilenbaum W."/>
            <person name="Moreno A.M."/>
        </authorList>
    </citation>
    <scope>NUCLEOTIDE SEQUENCE [LARGE SCALE GENOMIC DNA]</scope>
    <source>
        <strain evidence="1">M34/99</strain>
    </source>
</reference>
<sequence>MKVDTLESSAKENVERVNHPSLRMELKIHSGPRSYFDTETESLLTLSIINSRPEGLSDGKLPTLNAETDWDRKTYSRVESLLKEGLVVLVPRIKYRKEKREGEIVLHLVSAKGDNTRDREAFKNLVLEIHRRSAWAVRNYTIENQTNRNRKLDILLEEILSGKWNGPRRSSDEVLKGYLERIRMPELLRDDSIAEAEEQIDAFMREEGFVIPTKNFGYVYVPEAEADSLFKKAKNLYRYQLLPKLTDAVPNLENEIRTYRESFLDVSYDDLIETPTFARDRMFVGEWKKFSQRIVSSFEADILAILSSIGTKAISSDEYKKELENRKIERGLRQALPGADPPMARFLRLEGADFSGTKLPRSLEEDPQFLSIVYFGTKGPCLCVCPNSEETVLAIFGELEDKYSFDSETALSFLLMIYARRNRMGAWFNKEVFREAFCGAALACLGKKVPWLYRMAFFVGFRRSLLSEVFHLLSVLDYDQLDRKLEGESQSRRKYEMLRQEFLKVI</sequence>
<organism evidence="1 2">
    <name type="scientific">Leptospira inadai serovar Lyme</name>
    <dbReference type="NCBI Taxonomy" id="293084"/>
    <lineage>
        <taxon>Bacteria</taxon>
        <taxon>Pseudomonadati</taxon>
        <taxon>Spirochaetota</taxon>
        <taxon>Spirochaetia</taxon>
        <taxon>Leptospirales</taxon>
        <taxon>Leptospiraceae</taxon>
        <taxon>Leptospira</taxon>
    </lineage>
</organism>
<gene>
    <name evidence="1" type="ORF">BES34_016060</name>
</gene>
<dbReference type="GO" id="GO:0004527">
    <property type="term" value="F:exonuclease activity"/>
    <property type="evidence" value="ECO:0007669"/>
    <property type="project" value="UniProtKB-KW"/>
</dbReference>
<dbReference type="EMBL" id="MCRM02000020">
    <property type="protein sequence ID" value="PNV73933.1"/>
    <property type="molecule type" value="Genomic_DNA"/>
</dbReference>
<keyword evidence="1" id="KW-0378">Hydrolase</keyword>
<dbReference type="RefSeq" id="WP_010415552.1">
    <property type="nucleotide sequence ID" value="NZ_MCRM02000020.1"/>
</dbReference>
<comment type="caution">
    <text evidence="1">The sequence shown here is derived from an EMBL/GenBank/DDBJ whole genome shotgun (WGS) entry which is preliminary data.</text>
</comment>
<evidence type="ECO:0000313" key="1">
    <source>
        <dbReference type="EMBL" id="PNV73933.1"/>
    </source>
</evidence>
<keyword evidence="1" id="KW-0269">Exonuclease</keyword>
<keyword evidence="2" id="KW-1185">Reference proteome</keyword>
<name>A0ABX4YFA0_9LEPT</name>